<reference evidence="3" key="1">
    <citation type="submission" date="2022-12" db="EMBL/GenBank/DDBJ databases">
        <title>New Phytohabitans aurantiacus sp. RD004123 nov., an actinomycete isolated from soil.</title>
        <authorList>
            <person name="Triningsih D.W."/>
            <person name="Harunari E."/>
            <person name="Igarashi Y."/>
        </authorList>
    </citation>
    <scope>NUCLEOTIDE SEQUENCE</scope>
    <source>
        <strain evidence="3">RD004123</strain>
    </source>
</reference>
<sequence>MAHQLRPRAAGAAGGMRNIRKAHRLAVLREIYAAGAATRRDLAARADVSVATASNIVAELIRAGVVRETSYEESDGGRPRGRITVDARRGALVGVEVRASSIHIDVYDLALEPRTQRIVPATSRRDLARVVSAALAQAGIDAGRLAGVGIAAPAGPHRAWLDPAVLPAPVHVAEPATAAAVGELWLGPSRHAANLVSVTLADSAGATVLVGGAPLATTGGWGHTTVVLDGRPCSCGRRGCVESYLGAPGILQTVRELAPGSRLARDTPEATVRELGRAIRDGDPAAAAVIDATGRHLGIGIARLVSVIDPDAVALNGWVVGGLGRWLLPAAREELARRRWPSSVRIEASPVPRNAVTAGVAAAALQTSAYLATARR</sequence>
<dbReference type="InterPro" id="IPR036388">
    <property type="entry name" value="WH-like_DNA-bd_sf"/>
</dbReference>
<dbReference type="InterPro" id="IPR000835">
    <property type="entry name" value="HTH_MarR-typ"/>
</dbReference>
<dbReference type="SUPFAM" id="SSF53067">
    <property type="entry name" value="Actin-like ATPase domain"/>
    <property type="match status" value="1"/>
</dbReference>
<keyword evidence="3" id="KW-0808">Transferase</keyword>
<dbReference type="Proteomes" id="UP001144280">
    <property type="component" value="Unassembled WGS sequence"/>
</dbReference>
<dbReference type="InterPro" id="IPR000600">
    <property type="entry name" value="ROK"/>
</dbReference>
<dbReference type="PANTHER" id="PTHR18964">
    <property type="entry name" value="ROK (REPRESSOR, ORF, KINASE) FAMILY"/>
    <property type="match status" value="1"/>
</dbReference>
<feature type="domain" description="HTH marR-type" evidence="2">
    <location>
        <begin position="25"/>
        <end position="68"/>
    </location>
</feature>
<evidence type="ECO:0000259" key="2">
    <source>
        <dbReference type="Pfam" id="PF12802"/>
    </source>
</evidence>
<dbReference type="InterPro" id="IPR043129">
    <property type="entry name" value="ATPase_NBD"/>
</dbReference>
<dbReference type="PANTHER" id="PTHR18964:SF149">
    <property type="entry name" value="BIFUNCTIONAL UDP-N-ACETYLGLUCOSAMINE 2-EPIMERASE_N-ACETYLMANNOSAMINE KINASE"/>
    <property type="match status" value="1"/>
</dbReference>
<dbReference type="InterPro" id="IPR036390">
    <property type="entry name" value="WH_DNA-bd_sf"/>
</dbReference>
<proteinExistence type="inferred from homology"/>
<name>A0ABQ5QYP9_9ACTN</name>
<evidence type="ECO:0000313" key="4">
    <source>
        <dbReference type="Proteomes" id="UP001144280"/>
    </source>
</evidence>
<dbReference type="EMBL" id="BSDI01000026">
    <property type="protein sequence ID" value="GLH99683.1"/>
    <property type="molecule type" value="Genomic_DNA"/>
</dbReference>
<accession>A0ABQ5QYP9</accession>
<evidence type="ECO:0000313" key="3">
    <source>
        <dbReference type="EMBL" id="GLH99683.1"/>
    </source>
</evidence>
<dbReference type="Pfam" id="PF12802">
    <property type="entry name" value="MarR_2"/>
    <property type="match status" value="1"/>
</dbReference>
<gene>
    <name evidence="3" type="ORF">Pa4123_49590</name>
</gene>
<dbReference type="RefSeq" id="WP_281899503.1">
    <property type="nucleotide sequence ID" value="NZ_BSDI01000026.1"/>
</dbReference>
<comment type="caution">
    <text evidence="3">The sequence shown here is derived from an EMBL/GenBank/DDBJ whole genome shotgun (WGS) entry which is preliminary data.</text>
</comment>
<dbReference type="Pfam" id="PF00480">
    <property type="entry name" value="ROK"/>
    <property type="match status" value="1"/>
</dbReference>
<dbReference type="Gene3D" id="1.10.10.10">
    <property type="entry name" value="Winged helix-like DNA-binding domain superfamily/Winged helix DNA-binding domain"/>
    <property type="match status" value="1"/>
</dbReference>
<protein>
    <submittedName>
        <fullName evidence="3">Sugar kinase</fullName>
    </submittedName>
</protein>
<organism evidence="3 4">
    <name type="scientific">Phytohabitans aurantiacus</name>
    <dbReference type="NCBI Taxonomy" id="3016789"/>
    <lineage>
        <taxon>Bacteria</taxon>
        <taxon>Bacillati</taxon>
        <taxon>Actinomycetota</taxon>
        <taxon>Actinomycetes</taxon>
        <taxon>Micromonosporales</taxon>
        <taxon>Micromonosporaceae</taxon>
    </lineage>
</organism>
<keyword evidence="3" id="KW-0418">Kinase</keyword>
<dbReference type="GO" id="GO:0016301">
    <property type="term" value="F:kinase activity"/>
    <property type="evidence" value="ECO:0007669"/>
    <property type="project" value="UniProtKB-KW"/>
</dbReference>
<keyword evidence="4" id="KW-1185">Reference proteome</keyword>
<evidence type="ECO:0000256" key="1">
    <source>
        <dbReference type="ARBA" id="ARBA00006479"/>
    </source>
</evidence>
<dbReference type="SUPFAM" id="SSF46785">
    <property type="entry name" value="Winged helix' DNA-binding domain"/>
    <property type="match status" value="1"/>
</dbReference>
<dbReference type="Gene3D" id="3.30.420.40">
    <property type="match status" value="2"/>
</dbReference>
<comment type="similarity">
    <text evidence="1">Belongs to the ROK (NagC/XylR) family.</text>
</comment>